<feature type="domain" description="CMP/dCMP-type deaminase" evidence="1">
    <location>
        <begin position="23"/>
        <end position="98"/>
    </location>
</feature>
<dbReference type="GO" id="GO:0003824">
    <property type="term" value="F:catalytic activity"/>
    <property type="evidence" value="ECO:0007669"/>
    <property type="project" value="InterPro"/>
</dbReference>
<evidence type="ECO:0000259" key="1">
    <source>
        <dbReference type="Pfam" id="PF00383"/>
    </source>
</evidence>
<protein>
    <recommendedName>
        <fullName evidence="1">CMP/dCMP-type deaminase domain-containing protein</fullName>
    </recommendedName>
</protein>
<reference evidence="2" key="1">
    <citation type="journal article" date="2020" name="Nature">
        <title>Giant virus diversity and host interactions through global metagenomics.</title>
        <authorList>
            <person name="Schulz F."/>
            <person name="Roux S."/>
            <person name="Paez-Espino D."/>
            <person name="Jungbluth S."/>
            <person name="Walsh D.A."/>
            <person name="Denef V.J."/>
            <person name="McMahon K.D."/>
            <person name="Konstantinidis K.T."/>
            <person name="Eloe-Fadrosh E.A."/>
            <person name="Kyrpides N.C."/>
            <person name="Woyke T."/>
        </authorList>
    </citation>
    <scope>NUCLEOTIDE SEQUENCE</scope>
    <source>
        <strain evidence="2">GVMAG-M-3300020187-37</strain>
    </source>
</reference>
<organism evidence="2">
    <name type="scientific">viral metagenome</name>
    <dbReference type="NCBI Taxonomy" id="1070528"/>
    <lineage>
        <taxon>unclassified sequences</taxon>
        <taxon>metagenomes</taxon>
        <taxon>organismal metagenomes</taxon>
    </lineage>
</organism>
<dbReference type="Pfam" id="PF00383">
    <property type="entry name" value="dCMP_cyt_deam_1"/>
    <property type="match status" value="1"/>
</dbReference>
<evidence type="ECO:0000313" key="2">
    <source>
        <dbReference type="EMBL" id="QHS99699.1"/>
    </source>
</evidence>
<dbReference type="InterPro" id="IPR016193">
    <property type="entry name" value="Cytidine_deaminase-like"/>
</dbReference>
<sequence length="126" mass="14441">MFHIFIVGLCAVLVSCIAFYDRKKKIIVKSGSNRVNGNSSSKITCHAEEQAIKYCNKYDKKNKYDIYIWRYSKTGNIKSTSCCKSCTKLANKFNFTNRIYTFDNDNITNAIIDNPKVSLGNMIRNL</sequence>
<proteinExistence type="predicted"/>
<accession>A0A6C0C7C2</accession>
<dbReference type="SUPFAM" id="SSF53927">
    <property type="entry name" value="Cytidine deaminase-like"/>
    <property type="match status" value="1"/>
</dbReference>
<name>A0A6C0C7C2_9ZZZZ</name>
<dbReference type="AlphaFoldDB" id="A0A6C0C7C2"/>
<dbReference type="EMBL" id="MN739346">
    <property type="protein sequence ID" value="QHS99699.1"/>
    <property type="molecule type" value="Genomic_DNA"/>
</dbReference>
<dbReference type="InterPro" id="IPR002125">
    <property type="entry name" value="CMP_dCMP_dom"/>
</dbReference>
<dbReference type="Gene3D" id="3.40.140.10">
    <property type="entry name" value="Cytidine Deaminase, domain 2"/>
    <property type="match status" value="1"/>
</dbReference>